<reference evidence="3" key="1">
    <citation type="submission" date="2020-01" db="EMBL/GenBank/DDBJ databases">
        <authorList>
            <consortium name="DOE Joint Genome Institute"/>
            <person name="Haridas S."/>
            <person name="Albert R."/>
            <person name="Binder M."/>
            <person name="Bloem J."/>
            <person name="Labutti K."/>
            <person name="Salamov A."/>
            <person name="Andreopoulos B."/>
            <person name="Baker S.E."/>
            <person name="Barry K."/>
            <person name="Bills G."/>
            <person name="Bluhm B.H."/>
            <person name="Cannon C."/>
            <person name="Castanera R."/>
            <person name="Culley D.E."/>
            <person name="Daum C."/>
            <person name="Ezra D."/>
            <person name="Gonzalez J.B."/>
            <person name="Henrissat B."/>
            <person name="Kuo A."/>
            <person name="Liang C."/>
            <person name="Lipzen A."/>
            <person name="Lutzoni F."/>
            <person name="Magnuson J."/>
            <person name="Mondo S."/>
            <person name="Nolan M."/>
            <person name="Ohm R."/>
            <person name="Pangilinan J."/>
            <person name="Park H.-J."/>
            <person name="Ramirez L."/>
            <person name="Alfaro M."/>
            <person name="Sun H."/>
            <person name="Tritt A."/>
            <person name="Yoshinaga Y."/>
            <person name="Zwiers L.-H."/>
            <person name="Turgeon B.G."/>
            <person name="Goodwin S.B."/>
            <person name="Spatafora J.W."/>
            <person name="Crous P.W."/>
            <person name="Grigoriev I.V."/>
        </authorList>
    </citation>
    <scope>NUCLEOTIDE SEQUENCE</scope>
    <source>
        <strain evidence="3">CBS 342.82</strain>
    </source>
</reference>
<dbReference type="AlphaFoldDB" id="A0A6J3MAQ0"/>
<evidence type="ECO:0000313" key="3">
    <source>
        <dbReference type="RefSeq" id="XP_033462126.1"/>
    </source>
</evidence>
<reference evidence="3" key="3">
    <citation type="submission" date="2025-08" db="UniProtKB">
        <authorList>
            <consortium name="RefSeq"/>
        </authorList>
    </citation>
    <scope>IDENTIFICATION</scope>
    <source>
        <strain evidence="3">CBS 342.82</strain>
    </source>
</reference>
<organism evidence="3">
    <name type="scientific">Dissoconium aciculare CBS 342.82</name>
    <dbReference type="NCBI Taxonomy" id="1314786"/>
    <lineage>
        <taxon>Eukaryota</taxon>
        <taxon>Fungi</taxon>
        <taxon>Dikarya</taxon>
        <taxon>Ascomycota</taxon>
        <taxon>Pezizomycotina</taxon>
        <taxon>Dothideomycetes</taxon>
        <taxon>Dothideomycetidae</taxon>
        <taxon>Mycosphaerellales</taxon>
        <taxon>Dissoconiaceae</taxon>
        <taxon>Dissoconium</taxon>
    </lineage>
</organism>
<dbReference type="GeneID" id="54358834"/>
<dbReference type="Proteomes" id="UP000504637">
    <property type="component" value="Unplaced"/>
</dbReference>
<reference evidence="3" key="2">
    <citation type="submission" date="2020-04" db="EMBL/GenBank/DDBJ databases">
        <authorList>
            <consortium name="NCBI Genome Project"/>
        </authorList>
    </citation>
    <scope>NUCLEOTIDE SEQUENCE</scope>
    <source>
        <strain evidence="3">CBS 342.82</strain>
    </source>
</reference>
<keyword evidence="2" id="KW-1185">Reference proteome</keyword>
<proteinExistence type="predicted"/>
<evidence type="ECO:0000313" key="2">
    <source>
        <dbReference type="Proteomes" id="UP000504637"/>
    </source>
</evidence>
<dbReference type="RefSeq" id="XP_033462126.1">
    <property type="nucleotide sequence ID" value="XM_033601034.1"/>
</dbReference>
<sequence length="354" mass="37663">MAPPTIEVKSPHVSDAFLASFLASDFDAADYFNQNLPALSPPNSASRGNLGRGALLSDIASQLQTQLSQINAHTSRVSNGLTRLTDDIVRSGGKLVYEVELLRGEALSTNDAISVRLKQDMDLLAPAPQPSEMDPASDTTAGIDAGQSDQGDSEPIAMTASPVAKSGAESEPEFLVRLRTLTTIRNRLDAVVKIFGSAMQWPVAASDVAPNSSGIISISAPGSDDPDRDGKAKAYLDNLQSEITASLAAGVDGLEVSSTKVYEMRMLAEVWKGTSEEKARTKVVELLQKMVDDKAKTVVQGRKPGSSQPSRLVDYRYGGFDGSAVASKITKTATAGGYGFLQNLRDFKNEMYAD</sequence>
<dbReference type="OrthoDB" id="5413829at2759"/>
<protein>
    <submittedName>
        <fullName evidence="3">Uncharacterized protein</fullName>
    </submittedName>
</protein>
<name>A0A6J3MAQ0_9PEZI</name>
<feature type="region of interest" description="Disordered" evidence="1">
    <location>
        <begin position="125"/>
        <end position="156"/>
    </location>
</feature>
<accession>A0A6J3MAQ0</accession>
<dbReference type="Gene3D" id="6.10.250.2790">
    <property type="match status" value="1"/>
</dbReference>
<gene>
    <name evidence="3" type="ORF">K489DRAFT_314689</name>
</gene>
<evidence type="ECO:0000256" key="1">
    <source>
        <dbReference type="SAM" id="MobiDB-lite"/>
    </source>
</evidence>